<reference evidence="2 3" key="1">
    <citation type="submission" date="2019-11" db="EMBL/GenBank/DDBJ databases">
        <title>Draft Genome Sequences of Six Type Strains of the Genus Massilia.</title>
        <authorList>
            <person name="Miess H."/>
            <person name="Frediansyah A."/>
            <person name="Goeker M."/>
            <person name="Gross H."/>
        </authorList>
    </citation>
    <scope>NUCLEOTIDE SEQUENCE [LARGE SCALE GENOMIC DNA]</scope>
    <source>
        <strain evidence="2 3">DSM 17513</strain>
    </source>
</reference>
<sequence length="62" mass="6257">MKAFIVAAQNFARDEEGVTAIEYGLVAAVIAGVVVAAFKTLGAGLNSAFTAIAGKITTVLNT</sequence>
<evidence type="ECO:0000313" key="3">
    <source>
        <dbReference type="Proteomes" id="UP000431684"/>
    </source>
</evidence>
<proteinExistence type="predicted"/>
<dbReference type="Pfam" id="PF04964">
    <property type="entry name" value="Flp_Fap"/>
    <property type="match status" value="1"/>
</dbReference>
<keyword evidence="1" id="KW-0472">Membrane</keyword>
<dbReference type="AlphaFoldDB" id="A0A6I3XL11"/>
<accession>A0A6I3XL11</accession>
<evidence type="ECO:0000313" key="2">
    <source>
        <dbReference type="EMBL" id="MUI13258.1"/>
    </source>
</evidence>
<organism evidence="2 3">
    <name type="scientific">Pseudoduganella dura</name>
    <dbReference type="NCBI Taxonomy" id="321982"/>
    <lineage>
        <taxon>Bacteria</taxon>
        <taxon>Pseudomonadati</taxon>
        <taxon>Pseudomonadota</taxon>
        <taxon>Betaproteobacteria</taxon>
        <taxon>Burkholderiales</taxon>
        <taxon>Oxalobacteraceae</taxon>
        <taxon>Telluria group</taxon>
        <taxon>Pseudoduganella</taxon>
    </lineage>
</organism>
<keyword evidence="1" id="KW-1133">Transmembrane helix</keyword>
<dbReference type="EMBL" id="WNWM01000002">
    <property type="protein sequence ID" value="MUI13258.1"/>
    <property type="molecule type" value="Genomic_DNA"/>
</dbReference>
<gene>
    <name evidence="2" type="ORF">GJV26_12420</name>
</gene>
<keyword evidence="3" id="KW-1185">Reference proteome</keyword>
<name>A0A6I3XL11_9BURK</name>
<comment type="caution">
    <text evidence="2">The sequence shown here is derived from an EMBL/GenBank/DDBJ whole genome shotgun (WGS) entry which is preliminary data.</text>
</comment>
<protein>
    <submittedName>
        <fullName evidence="2">Flp family type IVb pilin</fullName>
    </submittedName>
</protein>
<dbReference type="InterPro" id="IPR007047">
    <property type="entry name" value="Flp_Fap"/>
</dbReference>
<evidence type="ECO:0000256" key="1">
    <source>
        <dbReference type="SAM" id="Phobius"/>
    </source>
</evidence>
<dbReference type="Proteomes" id="UP000431684">
    <property type="component" value="Unassembled WGS sequence"/>
</dbReference>
<dbReference type="RefSeq" id="WP_155709083.1">
    <property type="nucleotide sequence ID" value="NZ_BMWU01000011.1"/>
</dbReference>
<feature type="transmembrane region" description="Helical" evidence="1">
    <location>
        <begin position="20"/>
        <end position="38"/>
    </location>
</feature>
<keyword evidence="1" id="KW-0812">Transmembrane</keyword>